<protein>
    <submittedName>
        <fullName evidence="1">Uncharacterized protein</fullName>
    </submittedName>
</protein>
<accession>A0A9Q0BJZ3</accession>
<keyword evidence="2" id="KW-1185">Reference proteome</keyword>
<gene>
    <name evidence="1" type="ORF">M5D96_011955</name>
</gene>
<proteinExistence type="predicted"/>
<evidence type="ECO:0000313" key="2">
    <source>
        <dbReference type="Proteomes" id="UP001059596"/>
    </source>
</evidence>
<dbReference type="EMBL" id="JAMKOV010000040">
    <property type="protein sequence ID" value="KAI8035297.1"/>
    <property type="molecule type" value="Genomic_DNA"/>
</dbReference>
<sequence>RFEGGPDLFGLEWGSLDHHMGQTALRLGSLRDVEQFRAK</sequence>
<name>A0A9Q0BJZ3_9MUSC</name>
<dbReference type="AlphaFoldDB" id="A0A9Q0BJZ3"/>
<reference evidence="1" key="1">
    <citation type="journal article" date="2023" name="Genome Biol. Evol.">
        <title>Long-read-based Genome Assembly of Drosophila gunungcola Reveals Fewer Chemosensory Genes in Flower-breeding Species.</title>
        <authorList>
            <person name="Negi A."/>
            <person name="Liao B.Y."/>
            <person name="Yeh S.D."/>
        </authorList>
    </citation>
    <scope>NUCLEOTIDE SEQUENCE</scope>
    <source>
        <strain evidence="1">Sukarami</strain>
    </source>
</reference>
<feature type="non-terminal residue" evidence="1">
    <location>
        <position position="39"/>
    </location>
</feature>
<evidence type="ECO:0000313" key="1">
    <source>
        <dbReference type="EMBL" id="KAI8035297.1"/>
    </source>
</evidence>
<comment type="caution">
    <text evidence="1">The sequence shown here is derived from an EMBL/GenBank/DDBJ whole genome shotgun (WGS) entry which is preliminary data.</text>
</comment>
<dbReference type="Proteomes" id="UP001059596">
    <property type="component" value="Unassembled WGS sequence"/>
</dbReference>
<organism evidence="1 2">
    <name type="scientific">Drosophila gunungcola</name>
    <name type="common">fruit fly</name>
    <dbReference type="NCBI Taxonomy" id="103775"/>
    <lineage>
        <taxon>Eukaryota</taxon>
        <taxon>Metazoa</taxon>
        <taxon>Ecdysozoa</taxon>
        <taxon>Arthropoda</taxon>
        <taxon>Hexapoda</taxon>
        <taxon>Insecta</taxon>
        <taxon>Pterygota</taxon>
        <taxon>Neoptera</taxon>
        <taxon>Endopterygota</taxon>
        <taxon>Diptera</taxon>
        <taxon>Brachycera</taxon>
        <taxon>Muscomorpha</taxon>
        <taxon>Ephydroidea</taxon>
        <taxon>Drosophilidae</taxon>
        <taxon>Drosophila</taxon>
        <taxon>Sophophora</taxon>
    </lineage>
</organism>